<dbReference type="HOGENOM" id="CLU_1518860_0_0_1"/>
<dbReference type="EMBL" id="AFRT01000367">
    <property type="protein sequence ID" value="ELU44263.1"/>
    <property type="molecule type" value="Genomic_DNA"/>
</dbReference>
<sequence>MRMQLDDTRYPLPCLKQSIRDSTTSRIYSWWETLEPPLRSAHGLANKSCWPNICKTSGICQGLAVVLEALFWLISAVSLYFAQGSFKTSVCIEVTLFCIRVSRASLGINKCRRSTELTAIYTVQVSPLLYAFLTLASNVHAIVDLISSGNYVSRVLDWWAGGDPSASPSRANPLVLA</sequence>
<dbReference type="Proteomes" id="UP000011668">
    <property type="component" value="Unassembled WGS sequence"/>
</dbReference>
<name>L8X5G9_THACA</name>
<evidence type="ECO:0000256" key="1">
    <source>
        <dbReference type="SAM" id="Phobius"/>
    </source>
</evidence>
<comment type="caution">
    <text evidence="2">The sequence shown here is derived from an EMBL/GenBank/DDBJ whole genome shotgun (WGS) entry which is preliminary data.</text>
</comment>
<organism evidence="2 3">
    <name type="scientific">Thanatephorus cucumeris (strain AG1-IA)</name>
    <name type="common">Rice sheath blight fungus</name>
    <name type="synonym">Rhizoctonia solani</name>
    <dbReference type="NCBI Taxonomy" id="983506"/>
    <lineage>
        <taxon>Eukaryota</taxon>
        <taxon>Fungi</taxon>
        <taxon>Dikarya</taxon>
        <taxon>Basidiomycota</taxon>
        <taxon>Agaricomycotina</taxon>
        <taxon>Agaricomycetes</taxon>
        <taxon>Cantharellales</taxon>
        <taxon>Ceratobasidiaceae</taxon>
        <taxon>Rhizoctonia</taxon>
        <taxon>Rhizoctonia solani AG-1</taxon>
    </lineage>
</organism>
<keyword evidence="3" id="KW-1185">Reference proteome</keyword>
<evidence type="ECO:0000313" key="2">
    <source>
        <dbReference type="EMBL" id="ELU44263.1"/>
    </source>
</evidence>
<keyword evidence="1" id="KW-0472">Membrane</keyword>
<keyword evidence="1" id="KW-1133">Transmembrane helix</keyword>
<feature type="transmembrane region" description="Helical" evidence="1">
    <location>
        <begin position="62"/>
        <end position="82"/>
    </location>
</feature>
<keyword evidence="1" id="KW-0812">Transmembrane</keyword>
<gene>
    <name evidence="2" type="ORF">AG1IA_01708</name>
</gene>
<reference evidence="2 3" key="1">
    <citation type="journal article" date="2013" name="Nat. Commun.">
        <title>The evolution and pathogenic mechanisms of the rice sheath blight pathogen.</title>
        <authorList>
            <person name="Zheng A."/>
            <person name="Lin R."/>
            <person name="Xu L."/>
            <person name="Qin P."/>
            <person name="Tang C."/>
            <person name="Ai P."/>
            <person name="Zhang D."/>
            <person name="Liu Y."/>
            <person name="Sun Z."/>
            <person name="Feng H."/>
            <person name="Wang Y."/>
            <person name="Chen Y."/>
            <person name="Liang X."/>
            <person name="Fu R."/>
            <person name="Li Q."/>
            <person name="Zhang J."/>
            <person name="Yu X."/>
            <person name="Xie Z."/>
            <person name="Ding L."/>
            <person name="Guan P."/>
            <person name="Tang J."/>
            <person name="Liang Y."/>
            <person name="Wang S."/>
            <person name="Deng Q."/>
            <person name="Li S."/>
            <person name="Zhu J."/>
            <person name="Wang L."/>
            <person name="Liu H."/>
            <person name="Li P."/>
        </authorList>
    </citation>
    <scope>NUCLEOTIDE SEQUENCE [LARGE SCALE GENOMIC DNA]</scope>
    <source>
        <strain evidence="3">AG-1 IA</strain>
    </source>
</reference>
<accession>L8X5G9</accession>
<protein>
    <submittedName>
        <fullName evidence="2">Uncharacterized protein</fullName>
    </submittedName>
</protein>
<proteinExistence type="predicted"/>
<evidence type="ECO:0000313" key="3">
    <source>
        <dbReference type="Proteomes" id="UP000011668"/>
    </source>
</evidence>
<dbReference type="AlphaFoldDB" id="L8X5G9"/>